<dbReference type="GO" id="GO:0005829">
    <property type="term" value="C:cytosol"/>
    <property type="evidence" value="ECO:0007669"/>
    <property type="project" value="TreeGrafter"/>
</dbReference>
<evidence type="ECO:0000256" key="1">
    <source>
        <dbReference type="SAM" id="MobiDB-lite"/>
    </source>
</evidence>
<dbReference type="Gene3D" id="3.40.1190.20">
    <property type="match status" value="1"/>
</dbReference>
<dbReference type="PANTHER" id="PTHR46566">
    <property type="entry name" value="1-PHOSPHOFRUCTOKINASE-RELATED"/>
    <property type="match status" value="1"/>
</dbReference>
<feature type="compositionally biased region" description="Low complexity" evidence="1">
    <location>
        <begin position="154"/>
        <end position="168"/>
    </location>
</feature>
<name>X1UMR9_9ZZZZ</name>
<evidence type="ECO:0000259" key="2">
    <source>
        <dbReference type="Pfam" id="PF00294"/>
    </source>
</evidence>
<dbReference type="InterPro" id="IPR029056">
    <property type="entry name" value="Ribokinase-like"/>
</dbReference>
<comment type="caution">
    <text evidence="3">The sequence shown here is derived from an EMBL/GenBank/DDBJ whole genome shotgun (WGS) entry which is preliminary data.</text>
</comment>
<evidence type="ECO:0000313" key="3">
    <source>
        <dbReference type="EMBL" id="GAJ01181.1"/>
    </source>
</evidence>
<gene>
    <name evidence="3" type="ORF">S12H4_33832</name>
</gene>
<dbReference type="InterPro" id="IPR011611">
    <property type="entry name" value="PfkB_dom"/>
</dbReference>
<dbReference type="AlphaFoldDB" id="X1UMR9"/>
<reference evidence="3" key="1">
    <citation type="journal article" date="2014" name="Front. Microbiol.">
        <title>High frequency of phylogenetically diverse reductive dehalogenase-homologous genes in deep subseafloor sedimentary metagenomes.</title>
        <authorList>
            <person name="Kawai M."/>
            <person name="Futagami T."/>
            <person name="Toyoda A."/>
            <person name="Takaki Y."/>
            <person name="Nishi S."/>
            <person name="Hori S."/>
            <person name="Arai W."/>
            <person name="Tsubouchi T."/>
            <person name="Morono Y."/>
            <person name="Uchiyama I."/>
            <person name="Ito T."/>
            <person name="Fujiyama A."/>
            <person name="Inagaki F."/>
            <person name="Takami H."/>
        </authorList>
    </citation>
    <scope>NUCLEOTIDE SEQUENCE</scope>
    <source>
        <strain evidence="3">Expedition CK06-06</strain>
    </source>
</reference>
<dbReference type="EMBL" id="BARW01019973">
    <property type="protein sequence ID" value="GAJ01181.1"/>
    <property type="molecule type" value="Genomic_DNA"/>
</dbReference>
<feature type="region of interest" description="Disordered" evidence="1">
    <location>
        <begin position="149"/>
        <end position="174"/>
    </location>
</feature>
<feature type="non-terminal residue" evidence="3">
    <location>
        <position position="1"/>
    </location>
</feature>
<accession>X1UMR9</accession>
<dbReference type="PANTHER" id="PTHR46566:SF2">
    <property type="entry name" value="ATP-DEPENDENT 6-PHOSPHOFRUCTOKINASE ISOZYME 2"/>
    <property type="match status" value="1"/>
</dbReference>
<dbReference type="SUPFAM" id="SSF53613">
    <property type="entry name" value="Ribokinase-like"/>
    <property type="match status" value="1"/>
</dbReference>
<organism evidence="3">
    <name type="scientific">marine sediment metagenome</name>
    <dbReference type="NCBI Taxonomy" id="412755"/>
    <lineage>
        <taxon>unclassified sequences</taxon>
        <taxon>metagenomes</taxon>
        <taxon>ecological metagenomes</taxon>
    </lineage>
</organism>
<sequence length="174" mass="18642">WNSPLEGIQAKPYLIKPNIHEAEELLERELPTEEAIIKAALDLLEMGIGVVVISRGKDGIIAASRKSVVKAVPPPVKVRSAVGAGDCTVAGLALKLAHNEPLIEACRLAAAMGTAAVLTSGTELCHREDVKKLLPQVLVWELPAKQRTKTKTFSSVNNESVNKESPSSQPKPIE</sequence>
<dbReference type="GO" id="GO:0008443">
    <property type="term" value="F:phosphofructokinase activity"/>
    <property type="evidence" value="ECO:0007669"/>
    <property type="project" value="TreeGrafter"/>
</dbReference>
<dbReference type="Pfam" id="PF00294">
    <property type="entry name" value="PfkB"/>
    <property type="match status" value="1"/>
</dbReference>
<proteinExistence type="predicted"/>
<feature type="domain" description="Carbohydrate kinase PfkB" evidence="2">
    <location>
        <begin position="8"/>
        <end position="125"/>
    </location>
</feature>
<protein>
    <recommendedName>
        <fullName evidence="2">Carbohydrate kinase PfkB domain-containing protein</fullName>
    </recommendedName>
</protein>